<accession>A0A7X6MBS6</accession>
<name>A0A7X6MBS6_9ACTN</name>
<dbReference type="EMBL" id="JAAXPG010000007">
    <property type="protein sequence ID" value="NKY97907.1"/>
    <property type="molecule type" value="Genomic_DNA"/>
</dbReference>
<dbReference type="AlphaFoldDB" id="A0A7X6MBS6"/>
<organism evidence="1 2">
    <name type="scientific">Nocardiopsis alborubida</name>
    <dbReference type="NCBI Taxonomy" id="146802"/>
    <lineage>
        <taxon>Bacteria</taxon>
        <taxon>Bacillati</taxon>
        <taxon>Actinomycetota</taxon>
        <taxon>Actinomycetes</taxon>
        <taxon>Streptosporangiales</taxon>
        <taxon>Nocardiopsidaceae</taxon>
        <taxon>Nocardiopsis</taxon>
    </lineage>
</organism>
<dbReference type="RefSeq" id="WP_061079785.1">
    <property type="nucleotide sequence ID" value="NZ_JAAXPG010000007.1"/>
</dbReference>
<keyword evidence="2" id="KW-1185">Reference proteome</keyword>
<evidence type="ECO:0008006" key="3">
    <source>
        <dbReference type="Google" id="ProtNLM"/>
    </source>
</evidence>
<evidence type="ECO:0000313" key="2">
    <source>
        <dbReference type="Proteomes" id="UP000553209"/>
    </source>
</evidence>
<dbReference type="Proteomes" id="UP000553209">
    <property type="component" value="Unassembled WGS sequence"/>
</dbReference>
<evidence type="ECO:0000313" key="1">
    <source>
        <dbReference type="EMBL" id="NKY97907.1"/>
    </source>
</evidence>
<sequence length="138" mass="15126">MSDNPGTLAQRLGVRPGDRLLVLNAPERYLRLLEPPSDIHIDLGPIEGAVYDDVHLFALDRGTVGREAPRVLDVVGPHTRLWACYPRRGGTIITDLAADRGWDPILDSGWRGTAQVPIDSDWAALRFERAGAGRPNPS</sequence>
<gene>
    <name evidence="1" type="ORF">HGB44_09590</name>
</gene>
<proteinExistence type="predicted"/>
<protein>
    <recommendedName>
        <fullName evidence="3">DUF3052 domain-containing protein</fullName>
    </recommendedName>
</protein>
<reference evidence="1 2" key="1">
    <citation type="submission" date="2020-04" db="EMBL/GenBank/DDBJ databases">
        <title>MicrobeNet Type strains.</title>
        <authorList>
            <person name="Nicholson A.C."/>
        </authorList>
    </citation>
    <scope>NUCLEOTIDE SEQUENCE [LARGE SCALE GENOMIC DNA]</scope>
    <source>
        <strain evidence="1 2">ATCC 23612</strain>
    </source>
</reference>
<comment type="caution">
    <text evidence="1">The sequence shown here is derived from an EMBL/GenBank/DDBJ whole genome shotgun (WGS) entry which is preliminary data.</text>
</comment>